<keyword evidence="1" id="KW-0812">Transmembrane</keyword>
<keyword evidence="1" id="KW-0472">Membrane</keyword>
<name>A0A382FA72_9ZZZZ</name>
<feature type="transmembrane region" description="Helical" evidence="1">
    <location>
        <begin position="17"/>
        <end position="33"/>
    </location>
</feature>
<dbReference type="AlphaFoldDB" id="A0A382FA72"/>
<accession>A0A382FA72</accession>
<organism evidence="2">
    <name type="scientific">marine metagenome</name>
    <dbReference type="NCBI Taxonomy" id="408172"/>
    <lineage>
        <taxon>unclassified sequences</taxon>
        <taxon>metagenomes</taxon>
        <taxon>ecological metagenomes</taxon>
    </lineage>
</organism>
<feature type="transmembrane region" description="Helical" evidence="1">
    <location>
        <begin position="39"/>
        <end position="62"/>
    </location>
</feature>
<dbReference type="EMBL" id="UINC01048703">
    <property type="protein sequence ID" value="SVB59565.1"/>
    <property type="molecule type" value="Genomic_DNA"/>
</dbReference>
<protein>
    <recommendedName>
        <fullName evidence="3">DUF445 domain-containing protein</fullName>
    </recommendedName>
</protein>
<feature type="non-terminal residue" evidence="2">
    <location>
        <position position="1"/>
    </location>
</feature>
<evidence type="ECO:0000313" key="2">
    <source>
        <dbReference type="EMBL" id="SVB59565.1"/>
    </source>
</evidence>
<evidence type="ECO:0008006" key="3">
    <source>
        <dbReference type="Google" id="ProtNLM"/>
    </source>
</evidence>
<sequence>VHTHKDEGATRDMNKSLATNLISVACIAAGFLSPVHNELILTVGLFATSGAITNWLAVHMLFEKVPLLYGSGVIPNRFEEFKAAIHNLIMGQFFTMENVAGFFEAQTEEIARAFNPEPVVEVINYDRIFDGFLEAVVQSQFGSMLGF</sequence>
<dbReference type="PANTHER" id="PTHR38568">
    <property type="entry name" value="DUF445 DOMAIN-CONTAINING PROTEIN-RELATED"/>
    <property type="match status" value="1"/>
</dbReference>
<evidence type="ECO:0000256" key="1">
    <source>
        <dbReference type="SAM" id="Phobius"/>
    </source>
</evidence>
<feature type="non-terminal residue" evidence="2">
    <location>
        <position position="147"/>
    </location>
</feature>
<reference evidence="2" key="1">
    <citation type="submission" date="2018-05" db="EMBL/GenBank/DDBJ databases">
        <authorList>
            <person name="Lanie J.A."/>
            <person name="Ng W.-L."/>
            <person name="Kazmierczak K.M."/>
            <person name="Andrzejewski T.M."/>
            <person name="Davidsen T.M."/>
            <person name="Wayne K.J."/>
            <person name="Tettelin H."/>
            <person name="Glass J.I."/>
            <person name="Rusch D."/>
            <person name="Podicherti R."/>
            <person name="Tsui H.-C.T."/>
            <person name="Winkler M.E."/>
        </authorList>
    </citation>
    <scope>NUCLEOTIDE SEQUENCE</scope>
</reference>
<keyword evidence="1" id="KW-1133">Transmembrane helix</keyword>
<dbReference type="PANTHER" id="PTHR38568:SF1">
    <property type="entry name" value="DUF445 DOMAIN-CONTAINING PROTEIN"/>
    <property type="match status" value="1"/>
</dbReference>
<gene>
    <name evidence="2" type="ORF">METZ01_LOCUS212419</name>
</gene>
<proteinExistence type="predicted"/>